<evidence type="ECO:0000256" key="1">
    <source>
        <dbReference type="ARBA" id="ARBA00005537"/>
    </source>
</evidence>
<dbReference type="PANTHER" id="PTHR12186">
    <property type="entry name" value="SIKE FAMILY MEMBER"/>
    <property type="match status" value="1"/>
</dbReference>
<dbReference type="EMBL" id="JADBJN010000004">
    <property type="protein sequence ID" value="KAG5667568.1"/>
    <property type="molecule type" value="Genomic_DNA"/>
</dbReference>
<evidence type="ECO:0000313" key="5">
    <source>
        <dbReference type="Proteomes" id="UP001107558"/>
    </source>
</evidence>
<comment type="similarity">
    <text evidence="1">Belongs to the SIKE family.</text>
</comment>
<evidence type="ECO:0000256" key="3">
    <source>
        <dbReference type="SAM" id="Coils"/>
    </source>
</evidence>
<dbReference type="Pfam" id="PF05769">
    <property type="entry name" value="SIKE"/>
    <property type="match status" value="1"/>
</dbReference>
<keyword evidence="5" id="KW-1185">Reference proteome</keyword>
<keyword evidence="2 3" id="KW-0175">Coiled coil</keyword>
<dbReference type="AlphaFoldDB" id="A0A9J6BDB2"/>
<evidence type="ECO:0000313" key="4">
    <source>
        <dbReference type="EMBL" id="KAG5667568.1"/>
    </source>
</evidence>
<accession>A0A9J6BDB2</accession>
<sequence length="207" mass="24111">MTTPIEQMILDAKRLACRLKEKEALADALSNETERVNYQLESMRQFQDDINALNILARERSNADMIHIIHQENPQIREIQQENRQLKASIEEHQRAIELIMTKYRQHTQRQIEETKLDFEKLVNINEMNDCTNIISSQAQQLTNAIGVMQEAIRMGDEDTNHYVEQVMQLRTENQGLRELLGIARSMNSLLMNCEKKEIATQTDEAT</sequence>
<dbReference type="Proteomes" id="UP001107558">
    <property type="component" value="Chromosome 4"/>
</dbReference>
<dbReference type="InterPro" id="IPR008555">
    <property type="entry name" value="SIKE"/>
</dbReference>
<dbReference type="PANTHER" id="PTHR12186:SF2">
    <property type="entry name" value="FGFR1 ONCOGENE PARTNER 2 HOMOLOG"/>
    <property type="match status" value="1"/>
</dbReference>
<gene>
    <name evidence="4" type="ORF">PVAND_015545</name>
</gene>
<proteinExistence type="inferred from homology"/>
<name>A0A9J6BDB2_POLVA</name>
<comment type="caution">
    <text evidence="4">The sequence shown here is derived from an EMBL/GenBank/DDBJ whole genome shotgun (WGS) entry which is preliminary data.</text>
</comment>
<feature type="coiled-coil region" evidence="3">
    <location>
        <begin position="76"/>
        <end position="110"/>
    </location>
</feature>
<dbReference type="OrthoDB" id="21214at2759"/>
<evidence type="ECO:0000256" key="2">
    <source>
        <dbReference type="ARBA" id="ARBA00023054"/>
    </source>
</evidence>
<organism evidence="4 5">
    <name type="scientific">Polypedilum vanderplanki</name>
    <name type="common">Sleeping chironomid midge</name>
    <dbReference type="NCBI Taxonomy" id="319348"/>
    <lineage>
        <taxon>Eukaryota</taxon>
        <taxon>Metazoa</taxon>
        <taxon>Ecdysozoa</taxon>
        <taxon>Arthropoda</taxon>
        <taxon>Hexapoda</taxon>
        <taxon>Insecta</taxon>
        <taxon>Pterygota</taxon>
        <taxon>Neoptera</taxon>
        <taxon>Endopterygota</taxon>
        <taxon>Diptera</taxon>
        <taxon>Nematocera</taxon>
        <taxon>Chironomoidea</taxon>
        <taxon>Chironomidae</taxon>
        <taxon>Chironominae</taxon>
        <taxon>Polypedilum</taxon>
        <taxon>Polypedilum</taxon>
    </lineage>
</organism>
<reference evidence="4" key="1">
    <citation type="submission" date="2021-03" db="EMBL/GenBank/DDBJ databases">
        <title>Chromosome level genome of the anhydrobiotic midge Polypedilum vanderplanki.</title>
        <authorList>
            <person name="Yoshida Y."/>
            <person name="Kikawada T."/>
            <person name="Gusev O."/>
        </authorList>
    </citation>
    <scope>NUCLEOTIDE SEQUENCE</scope>
    <source>
        <strain evidence="4">NIAS01</strain>
        <tissue evidence="4">Whole body or cell culture</tissue>
    </source>
</reference>
<protein>
    <submittedName>
        <fullName evidence="4">Uncharacterized protein</fullName>
    </submittedName>
</protein>